<evidence type="ECO:0000313" key="2">
    <source>
        <dbReference type="EMBL" id="JAG31011.1"/>
    </source>
</evidence>
<dbReference type="SUPFAM" id="SSF48452">
    <property type="entry name" value="TPR-like"/>
    <property type="match status" value="1"/>
</dbReference>
<dbReference type="Gene3D" id="3.40.50.300">
    <property type="entry name" value="P-loop containing nucleotide triphosphate hydrolases"/>
    <property type="match status" value="1"/>
</dbReference>
<dbReference type="Pfam" id="PF00931">
    <property type="entry name" value="NB-ARC"/>
    <property type="match status" value="1"/>
</dbReference>
<feature type="domain" description="NB-ARC" evidence="1">
    <location>
        <begin position="233"/>
        <end position="377"/>
    </location>
</feature>
<proteinExistence type="predicted"/>
<sequence length="788" mass="90245">SGKKVYRLLQAKHRLDETKKITVRQLCSEIKGDFSLIKYFFSYQQTKKELLFKDGSIRDVTICTNIDFDFEELKRADVKVEKINEKDDILDVVSDKKHPSRYKISKTIRSYLKSKLLEVGTPANDRLDDEILDFLDHLVFAVNQPNEDELGDIVMKEIGREFDYLTTEIVYNKFLIKMLNWLQGKGEGVFLSSEEGERFFDEARKGIPIWFGLRDPIESFVGRGGQLKTLHDMLHADGTGVSKAIAIAGLGGVGKSELARKYAKTYSSFHDDNVVWVQAESYQSLVESFHRLACDVLRISTKNANGEEKEIRSIVEDVYKFFSKGKSLFIFDNAERFKTLKDYDQGLDKFLPALPTGCKKPHLLITTRNQKWPKSVKVLPLDTFCPEEAEEFIAKSLNLEGFTERDDVTQLAIELQFFPLALQQAVAYIKVQNEKLNNVGSCFKIIDYLKRFTTRAKELLDFEFPEDSDNDYTKTIMRTWVVTFDEIARKDCGQHALKIVEILAYVSADDIPTELFSGLVDDNEKLGSAIELLKQHSIITNLKNRKFDVHRLLQKIVGLQLRDKNEERNILTTAIKLFDNEAVNLANLEHAIMVWHHSSTYSEIVSEYCYVSCSISKVLMKAFRWEEAHSFSLMVTELFLNILSVIKDKQNANDDDKPNNHKILTFLIDIKTITARALMELGKYRLALKDYCTAHAFINQTFGPEHVMASSVKSNIGDVLRLLGEYEEASKYYEEAFSGLRSSLGNDHERTLAAKSGIADILLKKGKFAESLKMYMEIHEIQEAKFGK</sequence>
<feature type="non-terminal residue" evidence="2">
    <location>
        <position position="788"/>
    </location>
</feature>
<organism evidence="2">
    <name type="scientific">Lygus hesperus</name>
    <name type="common">Western plant bug</name>
    <dbReference type="NCBI Taxonomy" id="30085"/>
    <lineage>
        <taxon>Eukaryota</taxon>
        <taxon>Metazoa</taxon>
        <taxon>Ecdysozoa</taxon>
        <taxon>Arthropoda</taxon>
        <taxon>Hexapoda</taxon>
        <taxon>Insecta</taxon>
        <taxon>Pterygota</taxon>
        <taxon>Neoptera</taxon>
        <taxon>Paraneoptera</taxon>
        <taxon>Hemiptera</taxon>
        <taxon>Heteroptera</taxon>
        <taxon>Panheteroptera</taxon>
        <taxon>Cimicomorpha</taxon>
        <taxon>Miridae</taxon>
        <taxon>Mirini</taxon>
        <taxon>Lygus</taxon>
    </lineage>
</organism>
<name>A0A0A9YHB5_LYGHE</name>
<dbReference type="InterPro" id="IPR002182">
    <property type="entry name" value="NB-ARC"/>
</dbReference>
<dbReference type="PANTHER" id="PTHR35205:SF1">
    <property type="entry name" value="ZU5 DOMAIN-CONTAINING PROTEIN"/>
    <property type="match status" value="1"/>
</dbReference>
<dbReference type="InterPro" id="IPR019734">
    <property type="entry name" value="TPR_rpt"/>
</dbReference>
<dbReference type="InterPro" id="IPR011990">
    <property type="entry name" value="TPR-like_helical_dom_sf"/>
</dbReference>
<reference evidence="2" key="1">
    <citation type="journal article" date="2014" name="PLoS ONE">
        <title>Transcriptome-Based Identification of ABC Transporters in the Western Tarnished Plant Bug Lygus hesperus.</title>
        <authorList>
            <person name="Hull J.J."/>
            <person name="Chaney K."/>
            <person name="Geib S.M."/>
            <person name="Fabrick J.A."/>
            <person name="Brent C.S."/>
            <person name="Walsh D."/>
            <person name="Lavine L.C."/>
        </authorList>
    </citation>
    <scope>NUCLEOTIDE SEQUENCE</scope>
</reference>
<protein>
    <submittedName>
        <fullName evidence="2">Disease resistance protein RPS5</fullName>
    </submittedName>
</protein>
<evidence type="ECO:0000259" key="1">
    <source>
        <dbReference type="Pfam" id="PF00931"/>
    </source>
</evidence>
<dbReference type="GO" id="GO:0043531">
    <property type="term" value="F:ADP binding"/>
    <property type="evidence" value="ECO:0007669"/>
    <property type="project" value="InterPro"/>
</dbReference>
<feature type="non-terminal residue" evidence="2">
    <location>
        <position position="1"/>
    </location>
</feature>
<dbReference type="SUPFAM" id="SSF52540">
    <property type="entry name" value="P-loop containing nucleoside triphosphate hydrolases"/>
    <property type="match status" value="1"/>
</dbReference>
<dbReference type="Gene3D" id="1.25.40.10">
    <property type="entry name" value="Tetratricopeptide repeat domain"/>
    <property type="match status" value="1"/>
</dbReference>
<dbReference type="SMART" id="SM00028">
    <property type="entry name" value="TPR"/>
    <property type="match status" value="3"/>
</dbReference>
<dbReference type="AlphaFoldDB" id="A0A0A9YHB5"/>
<reference evidence="2" key="2">
    <citation type="submission" date="2014-07" db="EMBL/GenBank/DDBJ databases">
        <authorList>
            <person name="Hull J."/>
        </authorList>
    </citation>
    <scope>NUCLEOTIDE SEQUENCE</scope>
</reference>
<dbReference type="EMBL" id="GBHO01012593">
    <property type="protein sequence ID" value="JAG31011.1"/>
    <property type="molecule type" value="Transcribed_RNA"/>
</dbReference>
<dbReference type="InterPro" id="IPR027417">
    <property type="entry name" value="P-loop_NTPase"/>
</dbReference>
<gene>
    <name evidence="2" type="primary">RPS5_1</name>
    <name evidence="2" type="ORF">CM83_23857</name>
</gene>
<dbReference type="Pfam" id="PF13424">
    <property type="entry name" value="TPR_12"/>
    <property type="match status" value="1"/>
</dbReference>
<dbReference type="PANTHER" id="PTHR35205">
    <property type="entry name" value="NB-ARC AND TPR DOMAIN PROTEIN"/>
    <property type="match status" value="1"/>
</dbReference>
<accession>A0A0A9YHB5</accession>